<dbReference type="InterPro" id="IPR015943">
    <property type="entry name" value="WD40/YVTN_repeat-like_dom_sf"/>
</dbReference>
<feature type="region of interest" description="Disordered" evidence="5">
    <location>
        <begin position="448"/>
        <end position="477"/>
    </location>
</feature>
<evidence type="ECO:0000313" key="6">
    <source>
        <dbReference type="EMBL" id="KAJ8601821.1"/>
    </source>
</evidence>
<dbReference type="Proteomes" id="UP001230188">
    <property type="component" value="Unassembled WGS sequence"/>
</dbReference>
<dbReference type="InterPro" id="IPR019775">
    <property type="entry name" value="WD40_repeat_CS"/>
</dbReference>
<dbReference type="SMART" id="SM01167">
    <property type="entry name" value="DUF1900"/>
    <property type="match status" value="1"/>
</dbReference>
<evidence type="ECO:0000256" key="4">
    <source>
        <dbReference type="RuleBase" id="RU280818"/>
    </source>
</evidence>
<feature type="compositionally biased region" description="Acidic residues" evidence="5">
    <location>
        <begin position="466"/>
        <end position="477"/>
    </location>
</feature>
<keyword evidence="1 3" id="KW-0853">WD repeat</keyword>
<dbReference type="InterPro" id="IPR036322">
    <property type="entry name" value="WD40_repeat_dom_sf"/>
</dbReference>
<evidence type="ECO:0000256" key="5">
    <source>
        <dbReference type="SAM" id="MobiDB-lite"/>
    </source>
</evidence>
<dbReference type="InterPro" id="IPR015505">
    <property type="entry name" value="Coronin"/>
</dbReference>
<dbReference type="SMART" id="SM00320">
    <property type="entry name" value="WD40"/>
    <property type="match status" value="3"/>
</dbReference>
<dbReference type="PROSITE" id="PS50082">
    <property type="entry name" value="WD_REPEATS_2"/>
    <property type="match status" value="2"/>
</dbReference>
<proteinExistence type="inferred from homology"/>
<evidence type="ECO:0000313" key="7">
    <source>
        <dbReference type="Proteomes" id="UP001230188"/>
    </source>
</evidence>
<protein>
    <recommendedName>
        <fullName evidence="4">Coronin</fullName>
    </recommendedName>
</protein>
<dbReference type="SUPFAM" id="SSF50978">
    <property type="entry name" value="WD40 repeat-like"/>
    <property type="match status" value="1"/>
</dbReference>
<dbReference type="Pfam" id="PF00400">
    <property type="entry name" value="WD40"/>
    <property type="match status" value="3"/>
</dbReference>
<name>A0AAD7UBE2_9STRA</name>
<keyword evidence="7" id="KW-1185">Reference proteome</keyword>
<dbReference type="PROSITE" id="PS50294">
    <property type="entry name" value="WD_REPEATS_REGION"/>
    <property type="match status" value="2"/>
</dbReference>
<feature type="repeat" description="WD" evidence="3">
    <location>
        <begin position="79"/>
        <end position="121"/>
    </location>
</feature>
<keyword evidence="2 4" id="KW-0677">Repeat</keyword>
<evidence type="ECO:0000256" key="2">
    <source>
        <dbReference type="ARBA" id="ARBA00022737"/>
    </source>
</evidence>
<dbReference type="EMBL" id="JAQMWT010000400">
    <property type="protein sequence ID" value="KAJ8601821.1"/>
    <property type="molecule type" value="Genomic_DNA"/>
</dbReference>
<comment type="caution">
    <text evidence="6">The sequence shown here is derived from an EMBL/GenBank/DDBJ whole genome shotgun (WGS) entry which is preliminary data.</text>
</comment>
<evidence type="ECO:0000256" key="1">
    <source>
        <dbReference type="ARBA" id="ARBA00022574"/>
    </source>
</evidence>
<dbReference type="PANTHER" id="PTHR10856">
    <property type="entry name" value="CORONIN"/>
    <property type="match status" value="1"/>
</dbReference>
<feature type="repeat" description="WD" evidence="3">
    <location>
        <begin position="125"/>
        <end position="167"/>
    </location>
</feature>
<evidence type="ECO:0000256" key="3">
    <source>
        <dbReference type="PROSITE-ProRule" id="PRU00221"/>
    </source>
</evidence>
<dbReference type="AlphaFoldDB" id="A0AAD7UBE2"/>
<gene>
    <name evidence="6" type="ORF">CTAYLR_009045</name>
</gene>
<comment type="similarity">
    <text evidence="4">Belongs to the WD repeat coronin family.</text>
</comment>
<organism evidence="6 7">
    <name type="scientific">Chrysophaeum taylorii</name>
    <dbReference type="NCBI Taxonomy" id="2483200"/>
    <lineage>
        <taxon>Eukaryota</taxon>
        <taxon>Sar</taxon>
        <taxon>Stramenopiles</taxon>
        <taxon>Ochrophyta</taxon>
        <taxon>Pelagophyceae</taxon>
        <taxon>Pelagomonadales</taxon>
        <taxon>Pelagomonadaceae</taxon>
        <taxon>Chrysophaeum</taxon>
    </lineage>
</organism>
<dbReference type="PROSITE" id="PS00678">
    <property type="entry name" value="WD_REPEATS_1"/>
    <property type="match status" value="1"/>
</dbReference>
<dbReference type="InterPro" id="IPR001680">
    <property type="entry name" value="WD40_rpt"/>
</dbReference>
<sequence>MWSSKVAHKYKFLNVSEKINHDAVVYNLSPRISSSDTPVIACSSEYWAIPYAGGGGPVFLSKIDACGKIDPATAHLACLNGHKAECLSIAFSPFAPHVLATGGDDAAVVLWDANREEIGRSSVRLGTHATSVRDLVFHPTASGILLSCGADGHLVLWDLERSAEALEFGGAGGISLEFSYDGRLVVASGRDRTLRAVDMRCAEVAWACVPHEGSRSFRATWAGENLVASAGPSGNVGREIALVDPRFLGGGGGGVAARKQVDTQTGVLLPHYSEETGVLWVWGRGDATARHYEVTAGDLVPGLEWRTASGRPHAGVAALPSRCLDVGNLEIARFLRLTTTTVDTVSYSVARTPDLKSYFNDDIYPLRGARAPDPALHAPDWLDGRDELPKLVTLRPDGAPLLSERKVESKVLNTAVVNRRLEHEKHQRAYDHAQYERLTALANQFEKYQPNNSMGSRPGVDAAPVDGDDVADDEWDD</sequence>
<reference evidence="6" key="1">
    <citation type="submission" date="2023-01" db="EMBL/GenBank/DDBJ databases">
        <title>Metagenome sequencing of chrysophaentin producing Chrysophaeum taylorii.</title>
        <authorList>
            <person name="Davison J."/>
            <person name="Bewley C."/>
        </authorList>
    </citation>
    <scope>NUCLEOTIDE SEQUENCE</scope>
    <source>
        <strain evidence="6">NIES-1699</strain>
    </source>
</reference>
<dbReference type="Gene3D" id="2.130.10.10">
    <property type="entry name" value="YVTN repeat-like/Quinoprotein amine dehydrogenase"/>
    <property type="match status" value="1"/>
</dbReference>
<accession>A0AAD7UBE2</accession>